<dbReference type="PROSITE" id="PS51385">
    <property type="entry name" value="YJEF_N"/>
    <property type="match status" value="1"/>
</dbReference>
<dbReference type="GO" id="GO:0000166">
    <property type="term" value="F:nucleotide binding"/>
    <property type="evidence" value="ECO:0007669"/>
    <property type="project" value="UniProtKB-KW"/>
</dbReference>
<dbReference type="InterPro" id="IPR004443">
    <property type="entry name" value="YjeF_N_dom"/>
</dbReference>
<dbReference type="GeneTree" id="ENSGT00390000007227"/>
<keyword evidence="4" id="KW-0964">Secreted</keyword>
<keyword evidence="5" id="KW-0479">Metal-binding</keyword>
<dbReference type="Pfam" id="PF03853">
    <property type="entry name" value="YjeF_N"/>
    <property type="match status" value="1"/>
</dbReference>
<evidence type="ECO:0000313" key="16">
    <source>
        <dbReference type="Ensembl" id="ENSHHUP00000065421.1"/>
    </source>
</evidence>
<name>A0A4W5PL99_9TELE</name>
<keyword evidence="12" id="KW-0413">Isomerase</keyword>
<keyword evidence="11" id="KW-0496">Mitochondrion</keyword>
<evidence type="ECO:0000256" key="11">
    <source>
        <dbReference type="ARBA" id="ARBA00023128"/>
    </source>
</evidence>
<feature type="chain" id="PRO_5021427174" description="NAD(P)H-hydrate epimerase" evidence="14">
    <location>
        <begin position="19"/>
        <end position="284"/>
    </location>
</feature>
<dbReference type="GO" id="GO:0046872">
    <property type="term" value="F:metal ion binding"/>
    <property type="evidence" value="ECO:0007669"/>
    <property type="project" value="UniProtKB-KW"/>
</dbReference>
<dbReference type="Ensembl" id="ENSHHUT00000067636.1">
    <property type="protein sequence ID" value="ENSHHUP00000065421.1"/>
    <property type="gene ID" value="ENSHHUG00000038592.1"/>
</dbReference>
<feature type="domain" description="YjeF N-terminal" evidence="15">
    <location>
        <begin position="56"/>
        <end position="268"/>
    </location>
</feature>
<evidence type="ECO:0000256" key="2">
    <source>
        <dbReference type="ARBA" id="ARBA00000909"/>
    </source>
</evidence>
<dbReference type="PANTHER" id="PTHR13232:SF11">
    <property type="entry name" value="NAD(P)H-HYDRATE EPIMERASE"/>
    <property type="match status" value="1"/>
</dbReference>
<dbReference type="SUPFAM" id="SSF64153">
    <property type="entry name" value="YjeF N-terminal domain-like"/>
    <property type="match status" value="1"/>
</dbReference>
<evidence type="ECO:0000256" key="7">
    <source>
        <dbReference type="ARBA" id="ARBA00022857"/>
    </source>
</evidence>
<keyword evidence="8" id="KW-0809">Transit peptide</keyword>
<reference evidence="16" key="3">
    <citation type="submission" date="2025-09" db="UniProtKB">
        <authorList>
            <consortium name="Ensembl"/>
        </authorList>
    </citation>
    <scope>IDENTIFICATION</scope>
</reference>
<dbReference type="STRING" id="62062.ENSHHUP00000065421"/>
<evidence type="ECO:0000256" key="13">
    <source>
        <dbReference type="ARBA" id="ARBA00041210"/>
    </source>
</evidence>
<evidence type="ECO:0000256" key="3">
    <source>
        <dbReference type="ARBA" id="ARBA00012228"/>
    </source>
</evidence>
<reference evidence="17" key="1">
    <citation type="submission" date="2018-06" db="EMBL/GenBank/DDBJ databases">
        <title>Genome assembly of Danube salmon.</title>
        <authorList>
            <person name="Macqueen D.J."/>
            <person name="Gundappa M.K."/>
        </authorList>
    </citation>
    <scope>NUCLEOTIDE SEQUENCE [LARGE SCALE GENOMIC DNA]</scope>
</reference>
<dbReference type="InterPro" id="IPR036652">
    <property type="entry name" value="YjeF_N_dom_sf"/>
</dbReference>
<evidence type="ECO:0000256" key="4">
    <source>
        <dbReference type="ARBA" id="ARBA00022525"/>
    </source>
</evidence>
<organism evidence="16 17">
    <name type="scientific">Hucho hucho</name>
    <name type="common">huchen</name>
    <dbReference type="NCBI Taxonomy" id="62062"/>
    <lineage>
        <taxon>Eukaryota</taxon>
        <taxon>Metazoa</taxon>
        <taxon>Chordata</taxon>
        <taxon>Craniata</taxon>
        <taxon>Vertebrata</taxon>
        <taxon>Euteleostomi</taxon>
        <taxon>Actinopterygii</taxon>
        <taxon>Neopterygii</taxon>
        <taxon>Teleostei</taxon>
        <taxon>Protacanthopterygii</taxon>
        <taxon>Salmoniformes</taxon>
        <taxon>Salmonidae</taxon>
        <taxon>Salmoninae</taxon>
        <taxon>Hucho</taxon>
    </lineage>
</organism>
<keyword evidence="6" id="KW-0547">Nucleotide-binding</keyword>
<evidence type="ECO:0000256" key="6">
    <source>
        <dbReference type="ARBA" id="ARBA00022741"/>
    </source>
</evidence>
<sequence length="284" mass="31926">MLIWIGFLVTSQATTVLSHWEACPLVIVTNNLNKECFSRQASTMAQSIKYFGQEEAQHIDKELFSEYGFSVDQLMELAGLSCATTVTRAYPTSSLVKSRPSLLVICGPGNNGGDGLVCARLLKLFMNGYEPTILYPKRSNKPLFQGLTTQCEKMDIPFLTEMLEVVVSRGSCLQPVIDAIFGCSFKGTVRDHFGSILDVLKKTTVPIDSIDIPSGWDEDQSTTDGLQLDMLISLTAPKKSPTYFRGRYHCLRGCFVPLAMDHCEKRYQRQWIYYEFGEMFTMAR</sequence>
<feature type="signal peptide" evidence="14">
    <location>
        <begin position="1"/>
        <end position="18"/>
    </location>
</feature>
<evidence type="ECO:0000256" key="8">
    <source>
        <dbReference type="ARBA" id="ARBA00022946"/>
    </source>
</evidence>
<evidence type="ECO:0000256" key="5">
    <source>
        <dbReference type="ARBA" id="ARBA00022723"/>
    </source>
</evidence>
<keyword evidence="9" id="KW-0630">Potassium</keyword>
<evidence type="ECO:0000259" key="15">
    <source>
        <dbReference type="PROSITE" id="PS51385"/>
    </source>
</evidence>
<evidence type="ECO:0000313" key="17">
    <source>
        <dbReference type="Proteomes" id="UP000314982"/>
    </source>
</evidence>
<protein>
    <recommendedName>
        <fullName evidence="3">NAD(P)H-hydrate epimerase</fullName>
        <ecNumber evidence="3">5.1.99.6</ecNumber>
    </recommendedName>
    <alternativeName>
        <fullName evidence="13">NAD(P)HX epimerase</fullName>
    </alternativeName>
</protein>
<accession>A0A4W5PL99</accession>
<comment type="catalytic activity">
    <reaction evidence="2">
        <text>(6R)-NADPHX = (6S)-NADPHX</text>
        <dbReference type="Rhea" id="RHEA:32227"/>
        <dbReference type="ChEBI" id="CHEBI:64076"/>
        <dbReference type="ChEBI" id="CHEBI:64077"/>
        <dbReference type="EC" id="5.1.99.6"/>
    </reaction>
</comment>
<evidence type="ECO:0000256" key="12">
    <source>
        <dbReference type="ARBA" id="ARBA00023235"/>
    </source>
</evidence>
<evidence type="ECO:0000256" key="9">
    <source>
        <dbReference type="ARBA" id="ARBA00022958"/>
    </source>
</evidence>
<comment type="catalytic activity">
    <reaction evidence="1">
        <text>(6R)-NADHX = (6S)-NADHX</text>
        <dbReference type="Rhea" id="RHEA:32215"/>
        <dbReference type="ChEBI" id="CHEBI:64074"/>
        <dbReference type="ChEBI" id="CHEBI:64075"/>
        <dbReference type="EC" id="5.1.99.6"/>
    </reaction>
</comment>
<keyword evidence="14" id="KW-0732">Signal</keyword>
<keyword evidence="10" id="KW-0520">NAD</keyword>
<evidence type="ECO:0000256" key="1">
    <source>
        <dbReference type="ARBA" id="ARBA00000013"/>
    </source>
</evidence>
<keyword evidence="7" id="KW-0521">NADP</keyword>
<reference evidence="16" key="2">
    <citation type="submission" date="2025-08" db="UniProtKB">
        <authorList>
            <consortium name="Ensembl"/>
        </authorList>
    </citation>
    <scope>IDENTIFICATION</scope>
</reference>
<dbReference type="InterPro" id="IPR032976">
    <property type="entry name" value="YJEFN_prot_NAXE-like"/>
</dbReference>
<dbReference type="Gene3D" id="3.40.50.10260">
    <property type="entry name" value="YjeF N-terminal domain"/>
    <property type="match status" value="1"/>
</dbReference>
<dbReference type="Proteomes" id="UP000314982">
    <property type="component" value="Unassembled WGS sequence"/>
</dbReference>
<dbReference type="EC" id="5.1.99.6" evidence="3"/>
<proteinExistence type="predicted"/>
<keyword evidence="17" id="KW-1185">Reference proteome</keyword>
<evidence type="ECO:0000256" key="10">
    <source>
        <dbReference type="ARBA" id="ARBA00023027"/>
    </source>
</evidence>
<dbReference type="PANTHER" id="PTHR13232">
    <property type="entry name" value="NAD(P)H-HYDRATE EPIMERASE"/>
    <property type="match status" value="1"/>
</dbReference>
<dbReference type="AlphaFoldDB" id="A0A4W5PL99"/>
<dbReference type="GO" id="GO:0052856">
    <property type="term" value="F:NAD(P)HX epimerase activity"/>
    <property type="evidence" value="ECO:0007669"/>
    <property type="project" value="UniProtKB-EC"/>
</dbReference>
<dbReference type="GO" id="GO:0005739">
    <property type="term" value="C:mitochondrion"/>
    <property type="evidence" value="ECO:0007669"/>
    <property type="project" value="TreeGrafter"/>
</dbReference>
<evidence type="ECO:0000256" key="14">
    <source>
        <dbReference type="SAM" id="SignalP"/>
    </source>
</evidence>
<dbReference type="NCBIfam" id="TIGR00197">
    <property type="entry name" value="yjeF_nterm"/>
    <property type="match status" value="1"/>
</dbReference>